<dbReference type="InterPro" id="IPR036871">
    <property type="entry name" value="PX_dom_sf"/>
</dbReference>
<sequence>MRLAVRDITAILQVHCHVAGSQFDRAIMPQPEFLLATRIVFCTDAHGGTQMHAAWRTFRTFAEFQSLDVQLRRTFPRRMELLAPPPPHVRRTWLHRHRQATFLAKRCAELNLYLEQLLVHPHLRLTKFLDPQAPLLLRCFCNFDAGFSSADVTQVANPHKRCVLYLNSRNGFIGRNGILETANDDESTRQFESSFRRRATTASWHSTKEDELQANLMDDKSRHVATCIKYECTCRMCPFQAAYTSLLQLLRVRGFQQLYAPPEGANSALYCVLYRLQQLNDLDKRLFDAFTEFPPPSGGTIEAQVAMQNEAIHRQLATTVELLRQTVANYGLLHVDTLSRHFHMSIVDLKKRLHEFQSRDEMRVGAVELVILTTMLDLSITLITNDHEETEQQIMPLEGFRSIRNGGRVAMTFGYILPTLVCLNGYYLLAEPVAYQDQKESSVVTKRQQSRMWLGIDEMDRCFMAEIELTVATRAETFSPVFDLSMADSLNSAILSAVWDDCSHNPNTFHLFERQARQFGKGRTTAHGFMQYLEVAFGFEGATYLVDFLLHVLPEKDLCKKLLHVRWMRVHRQLAKRVSP</sequence>
<protein>
    <recommendedName>
        <fullName evidence="1">PX domain-containing protein</fullName>
    </recommendedName>
</protein>
<dbReference type="CDD" id="cd06093">
    <property type="entry name" value="PX_domain"/>
    <property type="match status" value="1"/>
</dbReference>
<dbReference type="RefSeq" id="XP_067820677.1">
    <property type="nucleotide sequence ID" value="XM_067964413.1"/>
</dbReference>
<dbReference type="EMBL" id="SHOA02000004">
    <property type="protein sequence ID" value="TDH71178.1"/>
    <property type="molecule type" value="Genomic_DNA"/>
</dbReference>
<dbReference type="AlphaFoldDB" id="A0A976FQN9"/>
<dbReference type="SUPFAM" id="SSF64268">
    <property type="entry name" value="PX domain"/>
    <property type="match status" value="1"/>
</dbReference>
<dbReference type="GO" id="GO:0035091">
    <property type="term" value="F:phosphatidylinositol binding"/>
    <property type="evidence" value="ECO:0007669"/>
    <property type="project" value="InterPro"/>
</dbReference>
<dbReference type="InterPro" id="IPR001683">
    <property type="entry name" value="PX_dom"/>
</dbReference>
<reference evidence="2 3" key="1">
    <citation type="journal article" date="2021" name="Genome Biol.">
        <title>AFLAP: assembly-free linkage analysis pipeline using k-mers from genome sequencing data.</title>
        <authorList>
            <person name="Fletcher K."/>
            <person name="Zhang L."/>
            <person name="Gil J."/>
            <person name="Han R."/>
            <person name="Cavanaugh K."/>
            <person name="Michelmore R."/>
        </authorList>
    </citation>
    <scope>NUCLEOTIDE SEQUENCE [LARGE SCALE GENOMIC DNA]</scope>
    <source>
        <strain evidence="2 3">SF5</strain>
    </source>
</reference>
<dbReference type="PROSITE" id="PS50195">
    <property type="entry name" value="PX"/>
    <property type="match status" value="1"/>
</dbReference>
<accession>A0A976FQN9</accession>
<dbReference type="KEGG" id="blac:94350084"/>
<keyword evidence="3" id="KW-1185">Reference proteome</keyword>
<comment type="caution">
    <text evidence="2">The sequence shown here is derived from an EMBL/GenBank/DDBJ whole genome shotgun (WGS) entry which is preliminary data.</text>
</comment>
<evidence type="ECO:0000259" key="1">
    <source>
        <dbReference type="PROSITE" id="PS50195"/>
    </source>
</evidence>
<proteinExistence type="predicted"/>
<dbReference type="GeneID" id="94350084"/>
<dbReference type="Gene3D" id="3.30.1520.10">
    <property type="entry name" value="Phox-like domain"/>
    <property type="match status" value="1"/>
</dbReference>
<evidence type="ECO:0000313" key="2">
    <source>
        <dbReference type="EMBL" id="TDH71178.1"/>
    </source>
</evidence>
<dbReference type="Pfam" id="PF00787">
    <property type="entry name" value="PX"/>
    <property type="match status" value="1"/>
</dbReference>
<name>A0A976FQN9_BRELC</name>
<gene>
    <name evidence="2" type="ORF">CCR75_006343</name>
</gene>
<feature type="domain" description="PX" evidence="1">
    <location>
        <begin position="1"/>
        <end position="147"/>
    </location>
</feature>
<dbReference type="Proteomes" id="UP000294530">
    <property type="component" value="Unassembled WGS sequence"/>
</dbReference>
<organism evidence="2 3">
    <name type="scientific">Bremia lactucae</name>
    <name type="common">Lettuce downy mildew</name>
    <dbReference type="NCBI Taxonomy" id="4779"/>
    <lineage>
        <taxon>Eukaryota</taxon>
        <taxon>Sar</taxon>
        <taxon>Stramenopiles</taxon>
        <taxon>Oomycota</taxon>
        <taxon>Peronosporomycetes</taxon>
        <taxon>Peronosporales</taxon>
        <taxon>Peronosporaceae</taxon>
        <taxon>Bremia</taxon>
    </lineage>
</organism>
<dbReference type="OrthoDB" id="65101at2759"/>
<evidence type="ECO:0000313" key="3">
    <source>
        <dbReference type="Proteomes" id="UP000294530"/>
    </source>
</evidence>